<evidence type="ECO:0000313" key="2">
    <source>
        <dbReference type="EMBL" id="RDS85907.1"/>
    </source>
</evidence>
<organism evidence="2 3">
    <name type="scientific">Dyella psychrodurans</name>
    <dbReference type="NCBI Taxonomy" id="1927960"/>
    <lineage>
        <taxon>Bacteria</taxon>
        <taxon>Pseudomonadati</taxon>
        <taxon>Pseudomonadota</taxon>
        <taxon>Gammaproteobacteria</taxon>
        <taxon>Lysobacterales</taxon>
        <taxon>Rhodanobacteraceae</taxon>
        <taxon>Dyella</taxon>
    </lineage>
</organism>
<keyword evidence="1" id="KW-0175">Coiled coil</keyword>
<reference evidence="2 3" key="1">
    <citation type="submission" date="2018-07" db="EMBL/GenBank/DDBJ databases">
        <title>Dyella monticola sp. nov. and Dyella psychrodurans sp. nov. isolated from monsoon evergreen broad-leaved forest soil of Dinghu Mountain, China.</title>
        <authorList>
            <person name="Gao Z."/>
            <person name="Qiu L."/>
        </authorList>
    </citation>
    <scope>NUCLEOTIDE SEQUENCE [LARGE SCALE GENOMIC DNA]</scope>
    <source>
        <strain evidence="2 3">4MSK11</strain>
    </source>
</reference>
<comment type="caution">
    <text evidence="2">The sequence shown here is derived from an EMBL/GenBank/DDBJ whole genome shotgun (WGS) entry which is preliminary data.</text>
</comment>
<name>A0A370XC96_9GAMM</name>
<dbReference type="Proteomes" id="UP000255334">
    <property type="component" value="Unassembled WGS sequence"/>
</dbReference>
<accession>A0A370XC96</accession>
<protein>
    <submittedName>
        <fullName evidence="2">Uncharacterized protein</fullName>
    </submittedName>
</protein>
<feature type="coiled-coil region" evidence="1">
    <location>
        <begin position="101"/>
        <end position="128"/>
    </location>
</feature>
<dbReference type="AlphaFoldDB" id="A0A370XC96"/>
<proteinExistence type="predicted"/>
<evidence type="ECO:0000313" key="3">
    <source>
        <dbReference type="Proteomes" id="UP000255334"/>
    </source>
</evidence>
<dbReference type="EMBL" id="QRBF01000001">
    <property type="protein sequence ID" value="RDS85907.1"/>
    <property type="molecule type" value="Genomic_DNA"/>
</dbReference>
<keyword evidence="3" id="KW-1185">Reference proteome</keyword>
<gene>
    <name evidence="2" type="ORF">DWU99_01115</name>
</gene>
<evidence type="ECO:0000256" key="1">
    <source>
        <dbReference type="SAM" id="Coils"/>
    </source>
</evidence>
<sequence length="224" mass="24207">MTMTIKQANVLLEVEAARIAADKACADWDQRIKSTFGESIEVRRTRQALRAAMETALAAQKAAEVRAQESAGRLWRCRLEEARGVIARGADVPVMSTTDMIAASADELAHARAALRDAEAALAAAVRAHRPRSGLRDSVDHARLIEAIAMDQVVGAVGRAHPFQGSRFVGVPYGRQLRRDALVQQVEAEVVAAERRAVATLDRAALAEVATRTPVAPAQKRRAM</sequence>
<dbReference type="RefSeq" id="WP_115476158.1">
    <property type="nucleotide sequence ID" value="NZ_QRBF01000001.1"/>
</dbReference>